<evidence type="ECO:0000313" key="3">
    <source>
        <dbReference type="Proteomes" id="UP000825729"/>
    </source>
</evidence>
<dbReference type="PANTHER" id="PTHR31284">
    <property type="entry name" value="ACID PHOSPHATASE-LIKE PROTEIN"/>
    <property type="match status" value="1"/>
</dbReference>
<protein>
    <recommendedName>
        <fullName evidence="4">Acid phosphatase 1</fullName>
    </recommendedName>
</protein>
<dbReference type="PANTHER" id="PTHR31284:SF10">
    <property type="entry name" value="ACID PHOSPHATASE-LIKE PROTEIN"/>
    <property type="match status" value="1"/>
</dbReference>
<sequence length="325" mass="36820">MLMDAFDLFLFLRRYSPSYIGHYITSPALPSQAPLETSPEERANKRKRLKSSPVFLEMSLIRPFLLLPLFFSLTFSQSILRFFPRHQTSAHILLPGSDGGAGGSVRQSDELFCSSWKFSVETNDAGVWGRIPERCIQYVQDYCVGDRYAADSARVADDAYAFASAVDVAGDGRDVWIFDIDETLLSNLPYYEDHQFGGELFNETAFNEWAYQGRAPPLPASLKLYNELLQLGFQIVLLTGRAEDQRNSTVDNLLFAGYSSWERLILRGEGDLGIPAVSYKSRKRQELIADEFRIHGNSGDQWSDLLGWPMATRSFKLPNPMYYIA</sequence>
<dbReference type="Gene3D" id="3.40.50.1000">
    <property type="entry name" value="HAD superfamily/HAD-like"/>
    <property type="match status" value="1"/>
</dbReference>
<dbReference type="SUPFAM" id="SSF56784">
    <property type="entry name" value="HAD-like"/>
    <property type="match status" value="1"/>
</dbReference>
<dbReference type="InterPro" id="IPR005519">
    <property type="entry name" value="Acid_phosphat_B-like"/>
</dbReference>
<dbReference type="Pfam" id="PF03767">
    <property type="entry name" value="Acid_phosphat_B"/>
    <property type="match status" value="1"/>
</dbReference>
<accession>A0AAV7FAA1</accession>
<evidence type="ECO:0000256" key="1">
    <source>
        <dbReference type="ARBA" id="ARBA00022729"/>
    </source>
</evidence>
<dbReference type="InterPro" id="IPR010028">
    <property type="entry name" value="Acid_phosphatase_pln"/>
</dbReference>
<keyword evidence="3" id="KW-1185">Reference proteome</keyword>
<dbReference type="InterPro" id="IPR036412">
    <property type="entry name" value="HAD-like_sf"/>
</dbReference>
<dbReference type="CDD" id="cd07535">
    <property type="entry name" value="HAD_VSP"/>
    <property type="match status" value="1"/>
</dbReference>
<dbReference type="InterPro" id="IPR023214">
    <property type="entry name" value="HAD_sf"/>
</dbReference>
<organism evidence="2 3">
    <name type="scientific">Aristolochia fimbriata</name>
    <name type="common">White veined hardy Dutchman's pipe vine</name>
    <dbReference type="NCBI Taxonomy" id="158543"/>
    <lineage>
        <taxon>Eukaryota</taxon>
        <taxon>Viridiplantae</taxon>
        <taxon>Streptophyta</taxon>
        <taxon>Embryophyta</taxon>
        <taxon>Tracheophyta</taxon>
        <taxon>Spermatophyta</taxon>
        <taxon>Magnoliopsida</taxon>
        <taxon>Magnoliidae</taxon>
        <taxon>Piperales</taxon>
        <taxon>Aristolochiaceae</taxon>
        <taxon>Aristolochia</taxon>
    </lineage>
</organism>
<proteinExistence type="predicted"/>
<evidence type="ECO:0008006" key="4">
    <source>
        <dbReference type="Google" id="ProtNLM"/>
    </source>
</evidence>
<name>A0AAV7FAA1_ARIFI</name>
<dbReference type="EMBL" id="JAINDJ010000002">
    <property type="protein sequence ID" value="KAG9456498.1"/>
    <property type="molecule type" value="Genomic_DNA"/>
</dbReference>
<dbReference type="NCBIfam" id="TIGR01675">
    <property type="entry name" value="plant-AP"/>
    <property type="match status" value="1"/>
</dbReference>
<dbReference type="AlphaFoldDB" id="A0AAV7FAA1"/>
<reference evidence="2 3" key="1">
    <citation type="submission" date="2021-07" db="EMBL/GenBank/DDBJ databases">
        <title>The Aristolochia fimbriata genome: insights into angiosperm evolution, floral development and chemical biosynthesis.</title>
        <authorList>
            <person name="Jiao Y."/>
        </authorList>
    </citation>
    <scope>NUCLEOTIDE SEQUENCE [LARGE SCALE GENOMIC DNA]</scope>
    <source>
        <strain evidence="2">IBCAS-2021</strain>
        <tissue evidence="2">Leaf</tissue>
    </source>
</reference>
<evidence type="ECO:0000313" key="2">
    <source>
        <dbReference type="EMBL" id="KAG9456498.1"/>
    </source>
</evidence>
<comment type="caution">
    <text evidence="2">The sequence shown here is derived from an EMBL/GenBank/DDBJ whole genome shotgun (WGS) entry which is preliminary data.</text>
</comment>
<gene>
    <name evidence="2" type="ORF">H6P81_001006</name>
</gene>
<dbReference type="Proteomes" id="UP000825729">
    <property type="component" value="Unassembled WGS sequence"/>
</dbReference>
<dbReference type="GO" id="GO:0003993">
    <property type="term" value="F:acid phosphatase activity"/>
    <property type="evidence" value="ECO:0007669"/>
    <property type="project" value="InterPro"/>
</dbReference>
<keyword evidence="1" id="KW-0732">Signal</keyword>